<accession>A0A0L0SFQ4</accession>
<organism evidence="2 3">
    <name type="scientific">Allomyces macrogynus (strain ATCC 38327)</name>
    <name type="common">Allomyces javanicus var. macrogynus</name>
    <dbReference type="NCBI Taxonomy" id="578462"/>
    <lineage>
        <taxon>Eukaryota</taxon>
        <taxon>Fungi</taxon>
        <taxon>Fungi incertae sedis</taxon>
        <taxon>Blastocladiomycota</taxon>
        <taxon>Blastocladiomycetes</taxon>
        <taxon>Blastocladiales</taxon>
        <taxon>Blastocladiaceae</taxon>
        <taxon>Allomyces</taxon>
    </lineage>
</organism>
<evidence type="ECO:0000313" key="3">
    <source>
        <dbReference type="Proteomes" id="UP000054350"/>
    </source>
</evidence>
<reference evidence="2 3" key="1">
    <citation type="submission" date="2009-11" db="EMBL/GenBank/DDBJ databases">
        <title>Annotation of Allomyces macrogynus ATCC 38327.</title>
        <authorList>
            <consortium name="The Broad Institute Genome Sequencing Platform"/>
            <person name="Russ C."/>
            <person name="Cuomo C."/>
            <person name="Burger G."/>
            <person name="Gray M.W."/>
            <person name="Holland P.W.H."/>
            <person name="King N."/>
            <person name="Lang F.B.F."/>
            <person name="Roger A.J."/>
            <person name="Ruiz-Trillo I."/>
            <person name="Young S.K."/>
            <person name="Zeng Q."/>
            <person name="Gargeya S."/>
            <person name="Fitzgerald M."/>
            <person name="Haas B."/>
            <person name="Abouelleil A."/>
            <person name="Alvarado L."/>
            <person name="Arachchi H.M."/>
            <person name="Berlin A."/>
            <person name="Chapman S.B."/>
            <person name="Gearin G."/>
            <person name="Goldberg J."/>
            <person name="Griggs A."/>
            <person name="Gujja S."/>
            <person name="Hansen M."/>
            <person name="Heiman D."/>
            <person name="Howarth C."/>
            <person name="Larimer J."/>
            <person name="Lui A."/>
            <person name="MacDonald P.J.P."/>
            <person name="McCowen C."/>
            <person name="Montmayeur A."/>
            <person name="Murphy C."/>
            <person name="Neiman D."/>
            <person name="Pearson M."/>
            <person name="Priest M."/>
            <person name="Roberts A."/>
            <person name="Saif S."/>
            <person name="Shea T."/>
            <person name="Sisk P."/>
            <person name="Stolte C."/>
            <person name="Sykes S."/>
            <person name="Wortman J."/>
            <person name="Nusbaum C."/>
            <person name="Birren B."/>
        </authorList>
    </citation>
    <scope>NUCLEOTIDE SEQUENCE [LARGE SCALE GENOMIC DNA]</scope>
    <source>
        <strain evidence="2 3">ATCC 38327</strain>
    </source>
</reference>
<dbReference type="VEuPathDB" id="FungiDB:AMAG_07069"/>
<protein>
    <submittedName>
        <fullName evidence="2">Uncharacterized protein</fullName>
    </submittedName>
</protein>
<proteinExistence type="predicted"/>
<keyword evidence="3" id="KW-1185">Reference proteome</keyword>
<sequence>MAVLTLRTGSTNINRSSNTTGSSSTSTATPTLRQAPFDSRWMTTPVPPAMINAGNSQNDASDATEPTRPRLALFLLDKSLPDVWKFATKEHPGLTPPKDVIHVVFMTESSRPTSMDPARSRYTVRGPAGVFWPGLDAPHAVHGSVDDALHAILHPKTEDPSRLVVVGTRNRHDVLEVRR</sequence>
<evidence type="ECO:0000256" key="1">
    <source>
        <dbReference type="SAM" id="MobiDB-lite"/>
    </source>
</evidence>
<reference evidence="3" key="2">
    <citation type="submission" date="2009-11" db="EMBL/GenBank/DDBJ databases">
        <title>The Genome Sequence of Allomyces macrogynus strain ATCC 38327.</title>
        <authorList>
            <consortium name="The Broad Institute Genome Sequencing Platform"/>
            <person name="Russ C."/>
            <person name="Cuomo C."/>
            <person name="Shea T."/>
            <person name="Young S.K."/>
            <person name="Zeng Q."/>
            <person name="Koehrsen M."/>
            <person name="Haas B."/>
            <person name="Borodovsky M."/>
            <person name="Guigo R."/>
            <person name="Alvarado L."/>
            <person name="Berlin A."/>
            <person name="Borenstein D."/>
            <person name="Chen Z."/>
            <person name="Engels R."/>
            <person name="Freedman E."/>
            <person name="Gellesch M."/>
            <person name="Goldberg J."/>
            <person name="Griggs A."/>
            <person name="Gujja S."/>
            <person name="Heiman D."/>
            <person name="Hepburn T."/>
            <person name="Howarth C."/>
            <person name="Jen D."/>
            <person name="Larson L."/>
            <person name="Lewis B."/>
            <person name="Mehta T."/>
            <person name="Park D."/>
            <person name="Pearson M."/>
            <person name="Roberts A."/>
            <person name="Saif S."/>
            <person name="Shenoy N."/>
            <person name="Sisk P."/>
            <person name="Stolte C."/>
            <person name="Sykes S."/>
            <person name="Walk T."/>
            <person name="White J."/>
            <person name="Yandava C."/>
            <person name="Burger G."/>
            <person name="Gray M.W."/>
            <person name="Holland P.W.H."/>
            <person name="King N."/>
            <person name="Lang F.B.F."/>
            <person name="Roger A.J."/>
            <person name="Ruiz-Trillo I."/>
            <person name="Lander E."/>
            <person name="Nusbaum C."/>
        </authorList>
    </citation>
    <scope>NUCLEOTIDE SEQUENCE [LARGE SCALE GENOMIC DNA]</scope>
    <source>
        <strain evidence="3">ATCC 38327</strain>
    </source>
</reference>
<feature type="region of interest" description="Disordered" evidence="1">
    <location>
        <begin position="1"/>
        <end position="40"/>
    </location>
</feature>
<dbReference type="AlphaFoldDB" id="A0A0L0SFQ4"/>
<gene>
    <name evidence="2" type="ORF">AMAG_07069</name>
</gene>
<name>A0A0L0SFQ4_ALLM3</name>
<evidence type="ECO:0000313" key="2">
    <source>
        <dbReference type="EMBL" id="KNE61331.1"/>
    </source>
</evidence>
<dbReference type="Proteomes" id="UP000054350">
    <property type="component" value="Unassembled WGS sequence"/>
</dbReference>
<feature type="compositionally biased region" description="Low complexity" evidence="1">
    <location>
        <begin position="7"/>
        <end position="29"/>
    </location>
</feature>
<dbReference type="EMBL" id="GG745337">
    <property type="protein sequence ID" value="KNE61331.1"/>
    <property type="molecule type" value="Genomic_DNA"/>
</dbReference>